<dbReference type="AlphaFoldDB" id="A0A0J8QRF1"/>
<dbReference type="OrthoDB" id="4186590at2759"/>
<protein>
    <submittedName>
        <fullName evidence="1">Uncharacterized protein</fullName>
    </submittedName>
</protein>
<dbReference type="STRING" id="454286.A0A0J8QRF1"/>
<organism evidence="1 2">
    <name type="scientific">Coccidioides immitis RMSCC 3703</name>
    <dbReference type="NCBI Taxonomy" id="454286"/>
    <lineage>
        <taxon>Eukaryota</taxon>
        <taxon>Fungi</taxon>
        <taxon>Dikarya</taxon>
        <taxon>Ascomycota</taxon>
        <taxon>Pezizomycotina</taxon>
        <taxon>Eurotiomycetes</taxon>
        <taxon>Eurotiomycetidae</taxon>
        <taxon>Onygenales</taxon>
        <taxon>Onygenaceae</taxon>
        <taxon>Coccidioides</taxon>
    </lineage>
</organism>
<evidence type="ECO:0000313" key="2">
    <source>
        <dbReference type="Proteomes" id="UP000054559"/>
    </source>
</evidence>
<dbReference type="Proteomes" id="UP000054559">
    <property type="component" value="Unassembled WGS sequence"/>
</dbReference>
<accession>A0A0J8QRF1</accession>
<reference evidence="2" key="1">
    <citation type="journal article" date="2010" name="Genome Res.">
        <title>Population genomic sequencing of Coccidioides fungi reveals recent hybridization and transposon control.</title>
        <authorList>
            <person name="Neafsey D.E."/>
            <person name="Barker B.M."/>
            <person name="Sharpton T.J."/>
            <person name="Stajich J.E."/>
            <person name="Park D.J."/>
            <person name="Whiston E."/>
            <person name="Hung C.-Y."/>
            <person name="McMahan C."/>
            <person name="White J."/>
            <person name="Sykes S."/>
            <person name="Heiman D."/>
            <person name="Young S."/>
            <person name="Zeng Q."/>
            <person name="Abouelleil A."/>
            <person name="Aftuck L."/>
            <person name="Bessette D."/>
            <person name="Brown A."/>
            <person name="FitzGerald M."/>
            <person name="Lui A."/>
            <person name="Macdonald J.P."/>
            <person name="Priest M."/>
            <person name="Orbach M.J."/>
            <person name="Galgiani J.N."/>
            <person name="Kirkland T.N."/>
            <person name="Cole G.T."/>
            <person name="Birren B.W."/>
            <person name="Henn M.R."/>
            <person name="Taylor J.W."/>
            <person name="Rounsley S.D."/>
        </authorList>
    </citation>
    <scope>NUCLEOTIDE SEQUENCE [LARGE SCALE GENOMIC DNA]</scope>
    <source>
        <strain evidence="2">RMSCC 3703</strain>
    </source>
</reference>
<dbReference type="EMBL" id="DS268265">
    <property type="protein sequence ID" value="KMU73833.1"/>
    <property type="molecule type" value="Genomic_DNA"/>
</dbReference>
<gene>
    <name evidence="1" type="ORF">CISG_10220</name>
</gene>
<name>A0A0J8QRF1_COCIT</name>
<sequence>MVRIEYLERVEKEWMGFAEQLDKVPQSNECWCGLMDSLYGIQHCLEYNILQQPAHWQPLLGMPVSAIAMCIGLIQLLKLQDEHCQQERAQLWGHITWLKAQISQNTLAERLSLYQLLLHICLILLSYNDPALCKLQGKEVNVASWSQDDWEERCNQFDRLSDDNYEALANFLGEFTPFAGIKLTGEGLKNQSRALMGYYQAIAGEITSETGAVPQKSDKYSFSANLMISCATLGVFAMQPIFKHRSSRETHLKDHTTVLSQSPLYVRKTVTVKTSAILAAPESRSNRNFDTMKNLIAIHSTFQKRNPTSAGDYVVVEWET</sequence>
<proteinExistence type="predicted"/>
<evidence type="ECO:0000313" key="1">
    <source>
        <dbReference type="EMBL" id="KMU73833.1"/>
    </source>
</evidence>